<dbReference type="EMBL" id="CAADEZ010000190">
    <property type="protein sequence ID" value="VFJ57427.1"/>
    <property type="molecule type" value="Genomic_DNA"/>
</dbReference>
<dbReference type="Gene3D" id="3.90.1570.50">
    <property type="match status" value="1"/>
</dbReference>
<evidence type="ECO:0000256" key="2">
    <source>
        <dbReference type="ARBA" id="ARBA00008598"/>
    </source>
</evidence>
<dbReference type="Pfam" id="PF18766">
    <property type="entry name" value="SWI2_SNF2"/>
    <property type="match status" value="1"/>
</dbReference>
<evidence type="ECO:0000313" key="14">
    <source>
        <dbReference type="EMBL" id="VFK11485.1"/>
    </source>
</evidence>
<comment type="function">
    <text evidence="10">Subunit R is required for both nuclease and ATPase activities, but not for modification.</text>
</comment>
<dbReference type="PROSITE" id="PS51192">
    <property type="entry name" value="HELICASE_ATP_BIND_1"/>
    <property type="match status" value="1"/>
</dbReference>
<reference evidence="14" key="1">
    <citation type="submission" date="2019-02" db="EMBL/GenBank/DDBJ databases">
        <authorList>
            <person name="Gruber-Vodicka R. H."/>
            <person name="Seah K. B. B."/>
        </authorList>
    </citation>
    <scope>NUCLEOTIDE SEQUENCE</scope>
    <source>
        <strain evidence="12">BECK_BZ163</strain>
        <strain evidence="14">BECK_BZ164</strain>
        <strain evidence="13">BECK_BZ165</strain>
    </source>
</reference>
<evidence type="ECO:0000313" key="13">
    <source>
        <dbReference type="EMBL" id="VFJ60403.1"/>
    </source>
</evidence>
<keyword evidence="6" id="KW-0255">Endonuclease</keyword>
<evidence type="ECO:0000256" key="8">
    <source>
        <dbReference type="ARBA" id="ARBA00022840"/>
    </source>
</evidence>
<dbReference type="EMBL" id="CAADFL010000185">
    <property type="protein sequence ID" value="VFK11485.1"/>
    <property type="molecule type" value="Genomic_DNA"/>
</dbReference>
<evidence type="ECO:0000256" key="10">
    <source>
        <dbReference type="RuleBase" id="RU364115"/>
    </source>
</evidence>
<dbReference type="GO" id="GO:0009307">
    <property type="term" value="P:DNA restriction-modification system"/>
    <property type="evidence" value="ECO:0007669"/>
    <property type="project" value="UniProtKB-KW"/>
</dbReference>
<name>A0A450W3A4_9GAMM</name>
<dbReference type="EC" id="3.1.21.3" evidence="10"/>
<dbReference type="InterPro" id="IPR040980">
    <property type="entry name" value="SWI2_SNF2"/>
</dbReference>
<dbReference type="InterPro" id="IPR027417">
    <property type="entry name" value="P-loop_NTPase"/>
</dbReference>
<keyword evidence="9 10" id="KW-0238">DNA-binding</keyword>
<organism evidence="14">
    <name type="scientific">Candidatus Kentrum sp. FM</name>
    <dbReference type="NCBI Taxonomy" id="2126340"/>
    <lineage>
        <taxon>Bacteria</taxon>
        <taxon>Pseudomonadati</taxon>
        <taxon>Pseudomonadota</taxon>
        <taxon>Gammaproteobacteria</taxon>
        <taxon>Candidatus Kentrum</taxon>
    </lineage>
</organism>
<evidence type="ECO:0000256" key="5">
    <source>
        <dbReference type="ARBA" id="ARBA00022747"/>
    </source>
</evidence>
<evidence type="ECO:0000313" key="12">
    <source>
        <dbReference type="EMBL" id="VFJ57427.1"/>
    </source>
</evidence>
<dbReference type="PANTHER" id="PTHR30195">
    <property type="entry name" value="TYPE I SITE-SPECIFIC DEOXYRIBONUCLEASE PROTEIN SUBUNIT M AND R"/>
    <property type="match status" value="1"/>
</dbReference>
<keyword evidence="5 10" id="KW-0680">Restriction system</keyword>
<dbReference type="GO" id="GO:0003677">
    <property type="term" value="F:DNA binding"/>
    <property type="evidence" value="ECO:0007669"/>
    <property type="project" value="UniProtKB-KW"/>
</dbReference>
<dbReference type="InterPro" id="IPR055180">
    <property type="entry name" value="HsdR_RecA-like_helicase_dom_2"/>
</dbReference>
<proteinExistence type="inferred from homology"/>
<dbReference type="EMBL" id="CAADFA010000272">
    <property type="protein sequence ID" value="VFJ60403.1"/>
    <property type="molecule type" value="Genomic_DNA"/>
</dbReference>
<accession>A0A450W3A4</accession>
<dbReference type="InterPro" id="IPR004473">
    <property type="entry name" value="Restrct_endonuc_typeI_HsdR"/>
</dbReference>
<keyword evidence="3" id="KW-0540">Nuclease</keyword>
<evidence type="ECO:0000256" key="9">
    <source>
        <dbReference type="ARBA" id="ARBA00023125"/>
    </source>
</evidence>
<evidence type="ECO:0000256" key="4">
    <source>
        <dbReference type="ARBA" id="ARBA00022741"/>
    </source>
</evidence>
<comment type="subunit">
    <text evidence="10">The type I restriction/modification system is composed of three polypeptides R, M and S.</text>
</comment>
<dbReference type="Gene3D" id="3.40.50.300">
    <property type="entry name" value="P-loop containing nucleotide triphosphate hydrolases"/>
    <property type="match status" value="2"/>
</dbReference>
<evidence type="ECO:0000256" key="3">
    <source>
        <dbReference type="ARBA" id="ARBA00022722"/>
    </source>
</evidence>
<keyword evidence="7 10" id="KW-0378">Hydrolase</keyword>
<dbReference type="PANTHER" id="PTHR30195:SF15">
    <property type="entry name" value="TYPE I RESTRICTION ENZYME HINDI ENDONUCLEASE SUBUNIT"/>
    <property type="match status" value="1"/>
</dbReference>
<dbReference type="SUPFAM" id="SSF52540">
    <property type="entry name" value="P-loop containing nucleoside triphosphate hydrolases"/>
    <property type="match status" value="2"/>
</dbReference>
<dbReference type="NCBIfam" id="TIGR00348">
    <property type="entry name" value="hsdR"/>
    <property type="match status" value="1"/>
</dbReference>
<dbReference type="CDD" id="cd18800">
    <property type="entry name" value="SF2_C_EcoR124I-like"/>
    <property type="match status" value="1"/>
</dbReference>
<dbReference type="SMART" id="SM00487">
    <property type="entry name" value="DEXDc"/>
    <property type="match status" value="1"/>
</dbReference>
<evidence type="ECO:0000259" key="11">
    <source>
        <dbReference type="PROSITE" id="PS51192"/>
    </source>
</evidence>
<keyword evidence="4 10" id="KW-0547">Nucleotide-binding</keyword>
<dbReference type="Pfam" id="PF04313">
    <property type="entry name" value="HSDR_N"/>
    <property type="match status" value="1"/>
</dbReference>
<feature type="domain" description="Helicase ATP-binding" evidence="11">
    <location>
        <begin position="326"/>
        <end position="488"/>
    </location>
</feature>
<dbReference type="InterPro" id="IPR014001">
    <property type="entry name" value="Helicase_ATP-bd"/>
</dbReference>
<evidence type="ECO:0000256" key="1">
    <source>
        <dbReference type="ARBA" id="ARBA00000851"/>
    </source>
</evidence>
<dbReference type="GO" id="GO:0005524">
    <property type="term" value="F:ATP binding"/>
    <property type="evidence" value="ECO:0007669"/>
    <property type="project" value="UniProtKB-KW"/>
</dbReference>
<dbReference type="Pfam" id="PF22679">
    <property type="entry name" value="T1R_D3-like"/>
    <property type="match status" value="1"/>
</dbReference>
<comment type="catalytic activity">
    <reaction evidence="1 10">
        <text>Endonucleolytic cleavage of DNA to give random double-stranded fragments with terminal 5'-phosphates, ATP is simultaneously hydrolyzed.</text>
        <dbReference type="EC" id="3.1.21.3"/>
    </reaction>
</comment>
<dbReference type="InterPro" id="IPR051268">
    <property type="entry name" value="Type-I_R_enzyme_R_subunit"/>
</dbReference>
<evidence type="ECO:0000256" key="6">
    <source>
        <dbReference type="ARBA" id="ARBA00022759"/>
    </source>
</evidence>
<dbReference type="AlphaFoldDB" id="A0A450W3A4"/>
<dbReference type="CDD" id="cd22332">
    <property type="entry name" value="HsdR_N"/>
    <property type="match status" value="1"/>
</dbReference>
<dbReference type="GO" id="GO:0009035">
    <property type="term" value="F:type I site-specific deoxyribonuclease activity"/>
    <property type="evidence" value="ECO:0007669"/>
    <property type="project" value="UniProtKB-EC"/>
</dbReference>
<gene>
    <name evidence="12" type="ORF">BECKFM1743A_GA0114220_101901</name>
    <name evidence="14" type="ORF">BECKFM1743B_GA0114221_101853</name>
    <name evidence="13" type="ORF">BECKFM1743C_GA0114222_102721</name>
</gene>
<dbReference type="InterPro" id="IPR007409">
    <property type="entry name" value="Restrct_endonuc_type1_HsdR_N"/>
</dbReference>
<comment type="similarity">
    <text evidence="2 10">Belongs to the HsdR family.</text>
</comment>
<keyword evidence="8 10" id="KW-0067">ATP-binding</keyword>
<sequence>MDTTSPNKKYHFHILTQLINLGFTFLAPNQALAARQGKIHNVLLEDILRERIRHLNRIHYKGSEFHFTEENIRLAIEKLRDTKYEGLCKTNETIHERLTLGLSLEQPLQGYAKSFTLRYIDWQNWTRNAFHVASNFPITLWQSAQTIHLDIVLFVNGIPFVIIESVPPRVPIEQAIAQSIRHQQGGYSPASFGRNSSTQNLLTSNIFSYVQIVLATNQKTTQFGAIGTPARFWSTWKEPVWNGQAGKGNDTIFPDAALSRKFLHRPDQQGEAPNAEQEKTIHGLCLPERLLEFSYKFNVFDNGIRKIARHQQYFAIKRILAHIRVLDAEGRRRGGIIWHTQGSGKSLTMVMLARSLAEETGISNPRIVLVTDRKDLDEQIKNTFAACDMAPQRAKTGRDLLQLVSEKKASVITTLVQKFDKALNIRKYQDDSIDIFMLIDESHRTQFGVFAARMRQMFPNACYLGFTGTPLMRKEKNSFAKFGGLIDCYSISHAIRDKVIVPLLYEGRHIEIRPDKRALDAWFERHTQGLTDAGKATLKKKYSGLEYLSKTEKAIYLQSLDISRHFQAGWQNSGYKGQLVAPNKAAALSYHNYLTEIGLVSSEVIISPPDNDFPSTHRRRKRKRRVWDPETEQAKIVDDIEIDSDDVFRFWQKMIRRYGSEQEYNKQIIDRFKYGNDPEILIVVDKLQTGFDAPCNAVLYLTRPLRGHTLLQTIARVNRIHEDEGGRSKPFGLVVDYAGILGELNKALTQYSAFEGFDDEDLASALVSVHEEIEKLPRQHAELRKLLTNDQGKSWDDEEIRNRLLHNEALQNTFRKQLSGFCNTLDIALTNDAFLANIPAEEQCEYQRDHERFQALKTTIDHHDHKPRIEEMLNTHIQADEAIQLNPPEYIFPVNTRFNASYWAVSREVEMSKSDDDMPSPANRANHLARITRNTLAEYKGWNSAFYDKFSNLIEQAVDDFKAKRLSDIEYLEKIKGIRARVEKHEHGYIPSTLQGKENAIAFYQVVEPYFSGPVSQTTGNTSTDRPAPKDMEAASRAAIALDDIFHRHWKVRFWSDYDTVKQVMNDIDDYFYDEINEGCCPELSVEQMDEIIEKVMETARNRIPAYSETYRKTKFTGRQ</sequence>
<dbReference type="CDD" id="cd18030">
    <property type="entry name" value="DEXHc_RE_I_HsdR"/>
    <property type="match status" value="1"/>
</dbReference>
<evidence type="ECO:0000256" key="7">
    <source>
        <dbReference type="ARBA" id="ARBA00022801"/>
    </source>
</evidence>
<protein>
    <recommendedName>
        <fullName evidence="10">Type I restriction enzyme endonuclease subunit</fullName>
        <shortName evidence="10">R protein</shortName>
        <ecNumber evidence="10">3.1.21.3</ecNumber>
    </recommendedName>
</protein>